<dbReference type="PANTHER" id="PTHR30055:SF234">
    <property type="entry name" value="HTH-TYPE TRANSCRIPTIONAL REGULATOR BETI"/>
    <property type="match status" value="1"/>
</dbReference>
<evidence type="ECO:0000256" key="3">
    <source>
        <dbReference type="ARBA" id="ARBA00023163"/>
    </source>
</evidence>
<dbReference type="InterPro" id="IPR009057">
    <property type="entry name" value="Homeodomain-like_sf"/>
</dbReference>
<evidence type="ECO:0000259" key="5">
    <source>
        <dbReference type="PROSITE" id="PS50977"/>
    </source>
</evidence>
<accession>A0ABP6NSE0</accession>
<dbReference type="Pfam" id="PF00440">
    <property type="entry name" value="TetR_N"/>
    <property type="match status" value="1"/>
</dbReference>
<dbReference type="Gene3D" id="1.10.357.10">
    <property type="entry name" value="Tetracycline Repressor, domain 2"/>
    <property type="match status" value="1"/>
</dbReference>
<comment type="caution">
    <text evidence="6">The sequence shown here is derived from an EMBL/GenBank/DDBJ whole genome shotgun (WGS) entry which is preliminary data.</text>
</comment>
<name>A0ABP6NSE0_9ACTN</name>
<dbReference type="SUPFAM" id="SSF48498">
    <property type="entry name" value="Tetracyclin repressor-like, C-terminal domain"/>
    <property type="match status" value="1"/>
</dbReference>
<dbReference type="InterPro" id="IPR049445">
    <property type="entry name" value="TetR_SbtR-like_C"/>
</dbReference>
<feature type="DNA-binding region" description="H-T-H motif" evidence="4">
    <location>
        <begin position="35"/>
        <end position="54"/>
    </location>
</feature>
<reference evidence="7" key="1">
    <citation type="journal article" date="2019" name="Int. J. Syst. Evol. Microbiol.">
        <title>The Global Catalogue of Microorganisms (GCM) 10K type strain sequencing project: providing services to taxonomists for standard genome sequencing and annotation.</title>
        <authorList>
            <consortium name="The Broad Institute Genomics Platform"/>
            <consortium name="The Broad Institute Genome Sequencing Center for Infectious Disease"/>
            <person name="Wu L."/>
            <person name="Ma J."/>
        </authorList>
    </citation>
    <scope>NUCLEOTIDE SEQUENCE [LARGE SCALE GENOMIC DNA]</scope>
    <source>
        <strain evidence="7">JCM 15614</strain>
    </source>
</reference>
<dbReference type="InterPro" id="IPR036271">
    <property type="entry name" value="Tet_transcr_reg_TetR-rel_C_sf"/>
</dbReference>
<gene>
    <name evidence="6" type="ORF">GCM10010531_05350</name>
</gene>
<dbReference type="PANTHER" id="PTHR30055">
    <property type="entry name" value="HTH-TYPE TRANSCRIPTIONAL REGULATOR RUTR"/>
    <property type="match status" value="1"/>
</dbReference>
<evidence type="ECO:0000313" key="6">
    <source>
        <dbReference type="EMBL" id="GAA3156963.1"/>
    </source>
</evidence>
<evidence type="ECO:0000256" key="4">
    <source>
        <dbReference type="PROSITE-ProRule" id="PRU00335"/>
    </source>
</evidence>
<dbReference type="EMBL" id="BAAAVV010000001">
    <property type="protein sequence ID" value="GAA3156963.1"/>
    <property type="molecule type" value="Genomic_DNA"/>
</dbReference>
<sequence>MADEAVKTRRRDATSNTERLITAARSVFARNGQASLEEIAAEAGLGIATLYRHFPNRELLTRAVYRSIFDTELVPLLTESCAQSTPRATFMAIADRLLDLVDRERGLIESSANFAVLTDELLRDFVDPFAILLRRAQHAGEIRADLQPHDIPRIFSMLLVGLSTPRATPAVRRRYLSLAFDALNPPGAEPLPPLDEQDATEGLRTGVATLRIASSLSGPDERP</sequence>
<dbReference type="SUPFAM" id="SSF46689">
    <property type="entry name" value="Homeodomain-like"/>
    <property type="match status" value="1"/>
</dbReference>
<keyword evidence="7" id="KW-1185">Reference proteome</keyword>
<dbReference type="Pfam" id="PF21597">
    <property type="entry name" value="TetR_C_43"/>
    <property type="match status" value="1"/>
</dbReference>
<keyword evidence="1" id="KW-0805">Transcription regulation</keyword>
<evidence type="ECO:0000256" key="2">
    <source>
        <dbReference type="ARBA" id="ARBA00023125"/>
    </source>
</evidence>
<evidence type="ECO:0000313" key="7">
    <source>
        <dbReference type="Proteomes" id="UP001499924"/>
    </source>
</evidence>
<dbReference type="InterPro" id="IPR001647">
    <property type="entry name" value="HTH_TetR"/>
</dbReference>
<dbReference type="Proteomes" id="UP001499924">
    <property type="component" value="Unassembled WGS sequence"/>
</dbReference>
<proteinExistence type="predicted"/>
<keyword evidence="2 4" id="KW-0238">DNA-binding</keyword>
<dbReference type="RefSeq" id="WP_344686967.1">
    <property type="nucleotide sequence ID" value="NZ_BAAAVV010000001.1"/>
</dbReference>
<feature type="domain" description="HTH tetR-type" evidence="5">
    <location>
        <begin position="14"/>
        <end position="72"/>
    </location>
</feature>
<protein>
    <recommendedName>
        <fullName evidence="5">HTH tetR-type domain-containing protein</fullName>
    </recommendedName>
</protein>
<evidence type="ECO:0000256" key="1">
    <source>
        <dbReference type="ARBA" id="ARBA00023015"/>
    </source>
</evidence>
<dbReference type="PROSITE" id="PS50977">
    <property type="entry name" value="HTH_TETR_2"/>
    <property type="match status" value="1"/>
</dbReference>
<dbReference type="InterPro" id="IPR050109">
    <property type="entry name" value="HTH-type_TetR-like_transc_reg"/>
</dbReference>
<organism evidence="6 7">
    <name type="scientific">Blastococcus jejuensis</name>
    <dbReference type="NCBI Taxonomy" id="351224"/>
    <lineage>
        <taxon>Bacteria</taxon>
        <taxon>Bacillati</taxon>
        <taxon>Actinomycetota</taxon>
        <taxon>Actinomycetes</taxon>
        <taxon>Geodermatophilales</taxon>
        <taxon>Geodermatophilaceae</taxon>
        <taxon>Blastococcus</taxon>
    </lineage>
</organism>
<keyword evidence="3" id="KW-0804">Transcription</keyword>